<proteinExistence type="predicted"/>
<dbReference type="EMBL" id="FQTY01000001">
    <property type="protein sequence ID" value="SHE27476.1"/>
    <property type="molecule type" value="Genomic_DNA"/>
</dbReference>
<dbReference type="Proteomes" id="UP000184114">
    <property type="component" value="Unassembled WGS sequence"/>
</dbReference>
<keyword evidence="2" id="KW-1185">Reference proteome</keyword>
<sequence>MEDKKMKNIIDKLEGYTPSDEEISIIENLADKYMDKSEEDIFVEIIKVKSDMEDKISDEQYASILEKLDTIRPMLNEEQNIKLNKVIELLNKDK</sequence>
<evidence type="ECO:0000313" key="2">
    <source>
        <dbReference type="Proteomes" id="UP000184114"/>
    </source>
</evidence>
<gene>
    <name evidence="1" type="ORF">SAMN02745784_00052</name>
</gene>
<dbReference type="GeneID" id="90994744"/>
<dbReference type="STRING" id="1123404.SAMN02745784_00052"/>
<name>A0A1M4S5J8_9FIRM</name>
<reference evidence="2" key="1">
    <citation type="submission" date="2016-11" db="EMBL/GenBank/DDBJ databases">
        <authorList>
            <person name="Varghese N."/>
            <person name="Submissions S."/>
        </authorList>
    </citation>
    <scope>NUCLEOTIDE SEQUENCE [LARGE SCALE GENOMIC DNA]</scope>
    <source>
        <strain evidence="2">DSM 18095</strain>
    </source>
</reference>
<evidence type="ECO:0000313" key="1">
    <source>
        <dbReference type="EMBL" id="SHE27476.1"/>
    </source>
</evidence>
<dbReference type="AlphaFoldDB" id="A0A1M4S5J8"/>
<accession>A0A1M4S5J8</accession>
<protein>
    <submittedName>
        <fullName evidence="1">Uncharacterized protein</fullName>
    </submittedName>
</protein>
<dbReference type="RefSeq" id="WP_072971462.1">
    <property type="nucleotide sequence ID" value="NZ_FQTY01000001.1"/>
</dbReference>
<organism evidence="1 2">
    <name type="scientific">Tissierella praeacuta DSM 18095</name>
    <dbReference type="NCBI Taxonomy" id="1123404"/>
    <lineage>
        <taxon>Bacteria</taxon>
        <taxon>Bacillati</taxon>
        <taxon>Bacillota</taxon>
        <taxon>Tissierellia</taxon>
        <taxon>Tissierellales</taxon>
        <taxon>Tissierellaceae</taxon>
        <taxon>Tissierella</taxon>
    </lineage>
</organism>